<evidence type="ECO:0000313" key="2">
    <source>
        <dbReference type="Proteomes" id="UP000828251"/>
    </source>
</evidence>
<sequence length="124" mass="14403">MVVLVTITGFEVKRIHVNNGNVVEVLSWNTYRKMGLKEQALSKASPLYGFTNHLIEGWRAHNHEVCLVPHGRPPNGIQCHLWAIHNKDGKNGGRNILYENQVFCNNKEELSKFSQYWEKKKRVY</sequence>
<dbReference type="OrthoDB" id="779804at2759"/>
<dbReference type="Proteomes" id="UP000828251">
    <property type="component" value="Unassembled WGS sequence"/>
</dbReference>
<dbReference type="AlphaFoldDB" id="A0A9D3ZGB1"/>
<organism evidence="1 2">
    <name type="scientific">Gossypium stocksii</name>
    <dbReference type="NCBI Taxonomy" id="47602"/>
    <lineage>
        <taxon>Eukaryota</taxon>
        <taxon>Viridiplantae</taxon>
        <taxon>Streptophyta</taxon>
        <taxon>Embryophyta</taxon>
        <taxon>Tracheophyta</taxon>
        <taxon>Spermatophyta</taxon>
        <taxon>Magnoliopsida</taxon>
        <taxon>eudicotyledons</taxon>
        <taxon>Gunneridae</taxon>
        <taxon>Pentapetalae</taxon>
        <taxon>rosids</taxon>
        <taxon>malvids</taxon>
        <taxon>Malvales</taxon>
        <taxon>Malvaceae</taxon>
        <taxon>Malvoideae</taxon>
        <taxon>Gossypium</taxon>
    </lineage>
</organism>
<gene>
    <name evidence="1" type="ORF">J1N35_044506</name>
</gene>
<accession>A0A9D3ZGB1</accession>
<protein>
    <submittedName>
        <fullName evidence="1">Uncharacterized protein</fullName>
    </submittedName>
</protein>
<dbReference type="EMBL" id="JAIQCV010000013">
    <property type="protein sequence ID" value="KAH1032332.1"/>
    <property type="molecule type" value="Genomic_DNA"/>
</dbReference>
<keyword evidence="2" id="KW-1185">Reference proteome</keyword>
<name>A0A9D3ZGB1_9ROSI</name>
<reference evidence="1 2" key="1">
    <citation type="journal article" date="2021" name="Plant Biotechnol. J.">
        <title>Multi-omics assisted identification of the key and species-specific regulatory components of drought-tolerant mechanisms in Gossypium stocksii.</title>
        <authorList>
            <person name="Yu D."/>
            <person name="Ke L."/>
            <person name="Zhang D."/>
            <person name="Wu Y."/>
            <person name="Sun Y."/>
            <person name="Mei J."/>
            <person name="Sun J."/>
            <person name="Sun Y."/>
        </authorList>
    </citation>
    <scope>NUCLEOTIDE SEQUENCE [LARGE SCALE GENOMIC DNA]</scope>
    <source>
        <strain evidence="2">cv. E1</strain>
        <tissue evidence="1">Leaf</tissue>
    </source>
</reference>
<comment type="caution">
    <text evidence="1">The sequence shown here is derived from an EMBL/GenBank/DDBJ whole genome shotgun (WGS) entry which is preliminary data.</text>
</comment>
<evidence type="ECO:0000313" key="1">
    <source>
        <dbReference type="EMBL" id="KAH1032332.1"/>
    </source>
</evidence>
<proteinExistence type="predicted"/>